<dbReference type="EMBL" id="LQYG01000015">
    <property type="protein sequence ID" value="KYC65550.1"/>
    <property type="molecule type" value="Genomic_DNA"/>
</dbReference>
<dbReference type="Gene3D" id="1.10.10.10">
    <property type="entry name" value="Winged helix-like DNA-binding domain superfamily/Winged helix DNA-binding domain"/>
    <property type="match status" value="1"/>
</dbReference>
<dbReference type="GO" id="GO:0006950">
    <property type="term" value="P:response to stress"/>
    <property type="evidence" value="ECO:0007669"/>
    <property type="project" value="TreeGrafter"/>
</dbReference>
<dbReference type="InterPro" id="IPR000835">
    <property type="entry name" value="HTH_MarR-typ"/>
</dbReference>
<accession>A0A150K7L0</accession>
<evidence type="ECO:0000313" key="4">
    <source>
        <dbReference type="EMBL" id="KYC65550.1"/>
    </source>
</evidence>
<keyword evidence="1" id="KW-0238">DNA-binding</keyword>
<evidence type="ECO:0000256" key="1">
    <source>
        <dbReference type="ARBA" id="ARBA00023125"/>
    </source>
</evidence>
<dbReference type="GO" id="GO:0003677">
    <property type="term" value="F:DNA binding"/>
    <property type="evidence" value="ECO:0007669"/>
    <property type="project" value="UniProtKB-KW"/>
</dbReference>
<reference evidence="4 7" key="1">
    <citation type="submission" date="2016-01" db="EMBL/GenBank/DDBJ databases">
        <title>Genome Sequences of Twelve Sporeforming Bacillus Species Isolated from Foods.</title>
        <authorList>
            <person name="Berendsen E.M."/>
            <person name="Wells-Bennik M.H."/>
            <person name="Krawcyk A.O."/>
            <person name="De Jong A."/>
            <person name="Holsappel S."/>
            <person name="Eijlander R.T."/>
            <person name="Kuipers O.P."/>
        </authorList>
    </citation>
    <scope>NUCLEOTIDE SEQUENCE [LARGE SCALE GENOMIC DNA]</scope>
    <source>
        <strain evidence="4 7">B4098</strain>
    </source>
</reference>
<evidence type="ECO:0000313" key="3">
    <source>
        <dbReference type="EMBL" id="KWZ76165.1"/>
    </source>
</evidence>
<protein>
    <submittedName>
        <fullName evidence="5">MarR family transcriptional regulator</fullName>
    </submittedName>
    <submittedName>
        <fullName evidence="3">Transcriptional regulator, MarR family</fullName>
    </submittedName>
</protein>
<gene>
    <name evidence="4" type="ORF">B4098_3338</name>
    <name evidence="3" type="ORF">HMPREF3213_03918</name>
    <name evidence="5" type="ORF">QN341_05890</name>
</gene>
<dbReference type="InterPro" id="IPR036388">
    <property type="entry name" value="WH-like_DNA-bd_sf"/>
</dbReference>
<dbReference type="AlphaFoldDB" id="A0A150K7L0"/>
<comment type="caution">
    <text evidence="4">The sequence shown here is derived from an EMBL/GenBank/DDBJ whole genome shotgun (WGS) entry which is preliminary data.</text>
</comment>
<dbReference type="EMBL" id="JASUZX010000001">
    <property type="protein sequence ID" value="MDL5040616.1"/>
    <property type="molecule type" value="Genomic_DNA"/>
</dbReference>
<dbReference type="Pfam" id="PF01047">
    <property type="entry name" value="MarR"/>
    <property type="match status" value="1"/>
</dbReference>
<feature type="domain" description="HTH marR-type" evidence="2">
    <location>
        <begin position="5"/>
        <end position="139"/>
    </location>
</feature>
<reference evidence="3" key="2">
    <citation type="submission" date="2016-01" db="EMBL/GenBank/DDBJ databases">
        <authorList>
            <person name="Oliw E.H."/>
        </authorList>
    </citation>
    <scope>NUCLEOTIDE SEQUENCE [LARGE SCALE GENOMIC DNA]</scope>
    <source>
        <strain evidence="3">GED7749B</strain>
    </source>
</reference>
<dbReference type="PATRIC" id="fig|1398.22.peg.3922"/>
<dbReference type="PROSITE" id="PS50995">
    <property type="entry name" value="HTH_MARR_2"/>
    <property type="match status" value="1"/>
</dbReference>
<sequence length="145" mass="17120">MGVLETKDTVDLEFIFRRIYRKIKEELHSLLKEHVTLNEFMVLKLLSESSMRSSDLSKILQVSASHITSVTDSLVEKGLIERKRSNKDRRVVDLILTEKGKSLISQLKETKSQFLKDQLNVFTEEERETLYRLFRKLEDHLNQMH</sequence>
<reference evidence="5" key="4">
    <citation type="submission" date="2023-06" db="EMBL/GenBank/DDBJ databases">
        <title>Probiogenomic evaluation and L lactic producing Weizmannia coaggulans BKMTCR2-2 from tree bark.</title>
        <authorList>
            <person name="Mahittikon J."/>
            <person name="Tanasupawat S."/>
        </authorList>
    </citation>
    <scope>NUCLEOTIDE SEQUENCE</scope>
    <source>
        <strain evidence="5">BKMTCR2-2</strain>
    </source>
</reference>
<dbReference type="Proteomes" id="UP000070376">
    <property type="component" value="Unassembled WGS sequence"/>
</dbReference>
<dbReference type="Proteomes" id="UP000075288">
    <property type="component" value="Unassembled WGS sequence"/>
</dbReference>
<name>A0A150K7L0_HEYCO</name>
<dbReference type="RefSeq" id="WP_017554648.1">
    <property type="nucleotide sequence ID" value="NZ_CP017888.1"/>
</dbReference>
<evidence type="ECO:0000313" key="6">
    <source>
        <dbReference type="Proteomes" id="UP000070376"/>
    </source>
</evidence>
<evidence type="ECO:0000313" key="5">
    <source>
        <dbReference type="EMBL" id="MDL5040616.1"/>
    </source>
</evidence>
<dbReference type="InterPro" id="IPR039422">
    <property type="entry name" value="MarR/SlyA-like"/>
</dbReference>
<dbReference type="SMART" id="SM00347">
    <property type="entry name" value="HTH_MARR"/>
    <property type="match status" value="1"/>
</dbReference>
<dbReference type="Proteomes" id="UP001223084">
    <property type="component" value="Unassembled WGS sequence"/>
</dbReference>
<evidence type="ECO:0000313" key="7">
    <source>
        <dbReference type="Proteomes" id="UP000075288"/>
    </source>
</evidence>
<dbReference type="SUPFAM" id="SSF46785">
    <property type="entry name" value="Winged helix' DNA-binding domain"/>
    <property type="match status" value="1"/>
</dbReference>
<dbReference type="PANTHER" id="PTHR33164">
    <property type="entry name" value="TRANSCRIPTIONAL REGULATOR, MARR FAMILY"/>
    <property type="match status" value="1"/>
</dbReference>
<dbReference type="PANTHER" id="PTHR33164:SF67">
    <property type="entry name" value="TRANSCRIPTIONAL REGULATOR, MARR FAMILY"/>
    <property type="match status" value="1"/>
</dbReference>
<dbReference type="GO" id="GO:0003700">
    <property type="term" value="F:DNA-binding transcription factor activity"/>
    <property type="evidence" value="ECO:0007669"/>
    <property type="project" value="InterPro"/>
</dbReference>
<dbReference type="InterPro" id="IPR036390">
    <property type="entry name" value="WH_DNA-bd_sf"/>
</dbReference>
<evidence type="ECO:0000259" key="2">
    <source>
        <dbReference type="PROSITE" id="PS50995"/>
    </source>
</evidence>
<dbReference type="PRINTS" id="PR00598">
    <property type="entry name" value="HTHMARR"/>
</dbReference>
<proteinExistence type="predicted"/>
<dbReference type="EMBL" id="LRPN01000211">
    <property type="protein sequence ID" value="KWZ76165.1"/>
    <property type="molecule type" value="Genomic_DNA"/>
</dbReference>
<reference evidence="6" key="3">
    <citation type="submission" date="2016-01" db="EMBL/GenBank/DDBJ databases">
        <authorList>
            <person name="Mitreva M."/>
            <person name="Pepin K.H."/>
            <person name="Mihindukulasuriya K.A."/>
            <person name="Fulton R."/>
            <person name="Fronick C."/>
            <person name="O'Laughlin M."/>
            <person name="Miner T."/>
            <person name="Herter B."/>
            <person name="Rosa B.A."/>
            <person name="Cordes M."/>
            <person name="Tomlinson C."/>
            <person name="Wollam A."/>
            <person name="Palsikar V.B."/>
            <person name="Mardis E.R."/>
            <person name="Wilson R.K."/>
        </authorList>
    </citation>
    <scope>NUCLEOTIDE SEQUENCE [LARGE SCALE GENOMIC DNA]</scope>
    <source>
        <strain evidence="6">GED7749B</strain>
    </source>
</reference>
<organism evidence="4 7">
    <name type="scientific">Heyndrickxia coagulans</name>
    <name type="common">Weizmannia coagulans</name>
    <dbReference type="NCBI Taxonomy" id="1398"/>
    <lineage>
        <taxon>Bacteria</taxon>
        <taxon>Bacillati</taxon>
        <taxon>Bacillota</taxon>
        <taxon>Bacilli</taxon>
        <taxon>Bacillales</taxon>
        <taxon>Bacillaceae</taxon>
        <taxon>Heyndrickxia</taxon>
    </lineage>
</organism>